<dbReference type="InterPro" id="IPR010982">
    <property type="entry name" value="Lambda_DNA-bd_dom_sf"/>
</dbReference>
<gene>
    <name evidence="1" type="ORF">QO016_004384</name>
</gene>
<protein>
    <submittedName>
        <fullName evidence="1">Transcriptional regulator</fullName>
    </submittedName>
</protein>
<evidence type="ECO:0000313" key="2">
    <source>
        <dbReference type="Proteomes" id="UP001236369"/>
    </source>
</evidence>
<sequence>MTTFGSRLIQSAREAVAIAKGEADPATYRVHVPAELDVAGIRKGLGLTQAAFAARYRFPIGTLRDLEQGRARPDASTRAYLTVISREPEAVQRALAPAA</sequence>
<evidence type="ECO:0000313" key="1">
    <source>
        <dbReference type="EMBL" id="MDQ0444859.1"/>
    </source>
</evidence>
<reference evidence="1 2" key="1">
    <citation type="submission" date="2023-07" db="EMBL/GenBank/DDBJ databases">
        <title>Genomic Encyclopedia of Type Strains, Phase IV (KMG-IV): sequencing the most valuable type-strain genomes for metagenomic binning, comparative biology and taxonomic classification.</title>
        <authorList>
            <person name="Goeker M."/>
        </authorList>
    </citation>
    <scope>NUCLEOTIDE SEQUENCE [LARGE SCALE GENOMIC DNA]</scope>
    <source>
        <strain evidence="1 2">DSM 19562</strain>
    </source>
</reference>
<keyword evidence="2" id="KW-1185">Reference proteome</keyword>
<dbReference type="SUPFAM" id="SSF47413">
    <property type="entry name" value="lambda repressor-like DNA-binding domains"/>
    <property type="match status" value="1"/>
</dbReference>
<accession>A0ABU0HRB0</accession>
<dbReference type="EMBL" id="JAUSVV010000017">
    <property type="protein sequence ID" value="MDQ0444859.1"/>
    <property type="molecule type" value="Genomic_DNA"/>
</dbReference>
<dbReference type="CDD" id="cd00093">
    <property type="entry name" value="HTH_XRE"/>
    <property type="match status" value="1"/>
</dbReference>
<name>A0ABU0HRB0_9HYPH</name>
<dbReference type="Gene3D" id="1.10.260.40">
    <property type="entry name" value="lambda repressor-like DNA-binding domains"/>
    <property type="match status" value="1"/>
</dbReference>
<dbReference type="RefSeq" id="WP_238247106.1">
    <property type="nucleotide sequence ID" value="NZ_BPQX01000003.1"/>
</dbReference>
<organism evidence="1 2">
    <name type="scientific">Methylobacterium persicinum</name>
    <dbReference type="NCBI Taxonomy" id="374426"/>
    <lineage>
        <taxon>Bacteria</taxon>
        <taxon>Pseudomonadati</taxon>
        <taxon>Pseudomonadota</taxon>
        <taxon>Alphaproteobacteria</taxon>
        <taxon>Hyphomicrobiales</taxon>
        <taxon>Methylobacteriaceae</taxon>
        <taxon>Methylobacterium</taxon>
    </lineage>
</organism>
<proteinExistence type="predicted"/>
<comment type="caution">
    <text evidence="1">The sequence shown here is derived from an EMBL/GenBank/DDBJ whole genome shotgun (WGS) entry which is preliminary data.</text>
</comment>
<dbReference type="InterPro" id="IPR001387">
    <property type="entry name" value="Cro/C1-type_HTH"/>
</dbReference>
<dbReference type="Proteomes" id="UP001236369">
    <property type="component" value="Unassembled WGS sequence"/>
</dbReference>